<gene>
    <name evidence="2" type="ORF">B8W67_17015</name>
</gene>
<dbReference type="Pfam" id="PF00440">
    <property type="entry name" value="TetR_N"/>
    <property type="match status" value="1"/>
</dbReference>
<dbReference type="InterPro" id="IPR001647">
    <property type="entry name" value="HTH_TetR"/>
</dbReference>
<dbReference type="GO" id="GO:0003677">
    <property type="term" value="F:DNA binding"/>
    <property type="evidence" value="ECO:0007669"/>
    <property type="project" value="UniProtKB-UniRule"/>
</dbReference>
<dbReference type="Gene3D" id="1.10.357.10">
    <property type="entry name" value="Tetracycline Repressor, domain 2"/>
    <property type="match status" value="1"/>
</dbReference>
<keyword evidence="3" id="KW-1185">Reference proteome</keyword>
<dbReference type="AlphaFoldDB" id="A0A7I7SJC3"/>
<dbReference type="Proteomes" id="UP000193577">
    <property type="component" value="Unassembled WGS sequence"/>
</dbReference>
<name>A0A7I7SJC3_9MYCO</name>
<reference evidence="2 3" key="1">
    <citation type="submission" date="2017-04" db="EMBL/GenBank/DDBJ databases">
        <title>The new phylogeny of genus Mycobacterium.</title>
        <authorList>
            <person name="Tortoli E."/>
            <person name="Trovato A."/>
            <person name="Cirillo D.M."/>
        </authorList>
    </citation>
    <scope>NUCLEOTIDE SEQUENCE [LARGE SCALE GENOMIC DNA]</scope>
    <source>
        <strain evidence="2 3">KCTC 19819</strain>
    </source>
</reference>
<comment type="caution">
    <text evidence="2">The sequence shown here is derived from an EMBL/GenBank/DDBJ whole genome shotgun (WGS) entry which is preliminary data.</text>
</comment>
<proteinExistence type="predicted"/>
<dbReference type="OrthoDB" id="8701707at2"/>
<dbReference type="EMBL" id="NCXO01000049">
    <property type="protein sequence ID" value="OSC30321.1"/>
    <property type="molecule type" value="Genomic_DNA"/>
</dbReference>
<protein>
    <submittedName>
        <fullName evidence="2">TetR family transcriptional regulator</fullName>
    </submittedName>
</protein>
<evidence type="ECO:0000256" key="1">
    <source>
        <dbReference type="ARBA" id="ARBA00023125"/>
    </source>
</evidence>
<accession>A0A7I7SJC3</accession>
<organism evidence="2 3">
    <name type="scientific">Mycolicibacillus koreensis</name>
    <dbReference type="NCBI Taxonomy" id="1069220"/>
    <lineage>
        <taxon>Bacteria</taxon>
        <taxon>Bacillati</taxon>
        <taxon>Actinomycetota</taxon>
        <taxon>Actinomycetes</taxon>
        <taxon>Mycobacteriales</taxon>
        <taxon>Mycobacteriaceae</taxon>
        <taxon>Mycolicibacillus</taxon>
    </lineage>
</organism>
<dbReference type="InterPro" id="IPR009057">
    <property type="entry name" value="Homeodomain-like_sf"/>
</dbReference>
<sequence length="210" mass="21223">MPMPVKFTAAEFVAAAVRLVVAGGPAAATAAAVAAAVGAPSGSVYHRFPRRADLLASAWIATLRDFHATFLPALDTAADPVAVGVAAARAVVAWSVANPQPAALLARYGRSDFIGADCSPAVRAEADALDRHLTEALAGLLGRFSAADRDRVLLAVVDAPLALVRRSLAAGGPSAATVTLAGEAAARLLAPPAGNTTTDPPILHNRDAKL</sequence>
<dbReference type="SUPFAM" id="SSF46689">
    <property type="entry name" value="Homeodomain-like"/>
    <property type="match status" value="1"/>
</dbReference>
<keyword evidence="1" id="KW-0238">DNA-binding</keyword>
<evidence type="ECO:0000313" key="3">
    <source>
        <dbReference type="Proteomes" id="UP000193577"/>
    </source>
</evidence>
<evidence type="ECO:0000313" key="2">
    <source>
        <dbReference type="EMBL" id="OSC30321.1"/>
    </source>
</evidence>
<dbReference type="RefSeq" id="WP_069393784.1">
    <property type="nucleotide sequence ID" value="NZ_AP022594.1"/>
</dbReference>
<dbReference type="PROSITE" id="PS50977">
    <property type="entry name" value="HTH_TETR_2"/>
    <property type="match status" value="1"/>
</dbReference>